<dbReference type="SUPFAM" id="SSF52058">
    <property type="entry name" value="L domain-like"/>
    <property type="match status" value="1"/>
</dbReference>
<evidence type="ECO:0000313" key="4">
    <source>
        <dbReference type="Proteomes" id="UP001107558"/>
    </source>
</evidence>
<dbReference type="Pfam" id="PF13306">
    <property type="entry name" value="LRR_5"/>
    <property type="match status" value="1"/>
</dbReference>
<dbReference type="InterPro" id="IPR026906">
    <property type="entry name" value="LRR_5"/>
</dbReference>
<organism evidence="3 4">
    <name type="scientific">Polypedilum vanderplanki</name>
    <name type="common">Sleeping chironomid midge</name>
    <dbReference type="NCBI Taxonomy" id="319348"/>
    <lineage>
        <taxon>Eukaryota</taxon>
        <taxon>Metazoa</taxon>
        <taxon>Ecdysozoa</taxon>
        <taxon>Arthropoda</taxon>
        <taxon>Hexapoda</taxon>
        <taxon>Insecta</taxon>
        <taxon>Pterygota</taxon>
        <taxon>Neoptera</taxon>
        <taxon>Endopterygota</taxon>
        <taxon>Diptera</taxon>
        <taxon>Nematocera</taxon>
        <taxon>Chironomoidea</taxon>
        <taxon>Chironomidae</taxon>
        <taxon>Chironominae</taxon>
        <taxon>Polypedilum</taxon>
        <taxon>Polypedilum</taxon>
    </lineage>
</organism>
<dbReference type="PANTHER" id="PTHR45712:SF22">
    <property type="entry name" value="INSULIN-LIKE GROWTH FACTOR-BINDING PROTEIN COMPLEX ACID LABILE SUBUNIT"/>
    <property type="match status" value="1"/>
</dbReference>
<dbReference type="Proteomes" id="UP001107558">
    <property type="component" value="Chromosome 4"/>
</dbReference>
<evidence type="ECO:0000313" key="3">
    <source>
        <dbReference type="EMBL" id="KAG5668465.1"/>
    </source>
</evidence>
<dbReference type="EMBL" id="JADBJN010000004">
    <property type="protein sequence ID" value="KAG5668465.1"/>
    <property type="molecule type" value="Genomic_DNA"/>
</dbReference>
<name>A0A9J6BF04_POLVA</name>
<keyword evidence="4" id="KW-1185">Reference proteome</keyword>
<dbReference type="InterPro" id="IPR032675">
    <property type="entry name" value="LRR_dom_sf"/>
</dbReference>
<protein>
    <recommendedName>
        <fullName evidence="5">Leucine rich repeat protein</fullName>
    </recommendedName>
</protein>
<keyword evidence="2" id="KW-0677">Repeat</keyword>
<dbReference type="OrthoDB" id="6427626at2759"/>
<gene>
    <name evidence="3" type="ORF">PVAND_016405</name>
</gene>
<dbReference type="PANTHER" id="PTHR45712">
    <property type="entry name" value="AGAP008170-PA"/>
    <property type="match status" value="1"/>
</dbReference>
<evidence type="ECO:0008006" key="5">
    <source>
        <dbReference type="Google" id="ProtNLM"/>
    </source>
</evidence>
<comment type="caution">
    <text evidence="3">The sequence shown here is derived from an EMBL/GenBank/DDBJ whole genome shotgun (WGS) entry which is preliminary data.</text>
</comment>
<accession>A0A9J6BF04</accession>
<evidence type="ECO:0000256" key="1">
    <source>
        <dbReference type="ARBA" id="ARBA00022614"/>
    </source>
</evidence>
<dbReference type="AlphaFoldDB" id="A0A9J6BF04"/>
<keyword evidence="1" id="KW-0433">Leucine-rich repeat</keyword>
<sequence>MNNFFYDIMNCGSSNTDIYLLFHNLEQINKKITSTSDFQKKHVTFAMFAIKRLIPEIPRKIKDFFPNLRKIDLTGIELKKISKENFKSFPKMDTLKIDSNKLRYLPNDLFEFTPFLVSVNFSYNKIDRIGANIFDNCKYLMEVDFRENKTINVFYKNNKMKLEELKTIFERNCEPMKSLKHLSEGIVIKNMKKKDAKEIFLIAKHCGLEKLKNKAEKLISSKRRF</sequence>
<reference evidence="3" key="1">
    <citation type="submission" date="2021-03" db="EMBL/GenBank/DDBJ databases">
        <title>Chromosome level genome of the anhydrobiotic midge Polypedilum vanderplanki.</title>
        <authorList>
            <person name="Yoshida Y."/>
            <person name="Kikawada T."/>
            <person name="Gusev O."/>
        </authorList>
    </citation>
    <scope>NUCLEOTIDE SEQUENCE</scope>
    <source>
        <strain evidence="3">NIAS01</strain>
        <tissue evidence="3">Whole body or cell culture</tissue>
    </source>
</reference>
<evidence type="ECO:0000256" key="2">
    <source>
        <dbReference type="ARBA" id="ARBA00022737"/>
    </source>
</evidence>
<proteinExistence type="predicted"/>
<dbReference type="InterPro" id="IPR050333">
    <property type="entry name" value="SLRP"/>
</dbReference>
<dbReference type="Gene3D" id="3.80.10.10">
    <property type="entry name" value="Ribonuclease Inhibitor"/>
    <property type="match status" value="1"/>
</dbReference>